<sequence length="302" mass="32829">MDVRSKSPVAFGALLLTCLLAACSPPPKTIAPSSSATILATPRADDGPTTARHLQKRYDERISCGGHGGTPAFMCSGIILRGTAISNGSFHTWDPSPKDQTRGAISASWLRGDAPFSNIWAYPKGIIFFPNEYLPAGTDKIYVMCTFPYDGATDLRPGGCGPHPHNPVKSAPCQSQGISTAAQWYALWQTQKDNHQCGFDVSSGTPNSADIFMQIPQLMSMLNRDSYNEIEFKAWSPGQASRRPIEAFFYLAGMAGGLSGAQFDQRDFYQQSGIVVPIIRMTLPVRGRGEKFEYLPSDQGVH</sequence>
<reference evidence="2 3" key="1">
    <citation type="submission" date="2020-03" db="EMBL/GenBank/DDBJ databases">
        <authorList>
            <person name="Lai Q."/>
        </authorList>
    </citation>
    <scope>NUCLEOTIDE SEQUENCE [LARGE SCALE GENOMIC DNA]</scope>
    <source>
        <strain evidence="2 3">CCUG 25036</strain>
    </source>
</reference>
<evidence type="ECO:0000313" key="2">
    <source>
        <dbReference type="EMBL" id="NII08106.1"/>
    </source>
</evidence>
<keyword evidence="3" id="KW-1185">Reference proteome</keyword>
<dbReference type="RefSeq" id="WP_166950538.1">
    <property type="nucleotide sequence ID" value="NZ_JAARLZ010000010.1"/>
</dbReference>
<gene>
    <name evidence="2" type="ORF">HBF25_17115</name>
</gene>
<dbReference type="AlphaFoldDB" id="A0A7X5ZJU9"/>
<feature type="signal peptide" evidence="1">
    <location>
        <begin position="1"/>
        <end position="21"/>
    </location>
</feature>
<comment type="caution">
    <text evidence="2">The sequence shown here is derived from an EMBL/GenBank/DDBJ whole genome shotgun (WGS) entry which is preliminary data.</text>
</comment>
<protein>
    <submittedName>
        <fullName evidence="2">Halovibrin HvnA</fullName>
    </submittedName>
</protein>
<organism evidence="2 3">
    <name type="scientific">Luteibacter anthropi</name>
    <dbReference type="NCBI Taxonomy" id="564369"/>
    <lineage>
        <taxon>Bacteria</taxon>
        <taxon>Pseudomonadati</taxon>
        <taxon>Pseudomonadota</taxon>
        <taxon>Gammaproteobacteria</taxon>
        <taxon>Lysobacterales</taxon>
        <taxon>Rhodanobacteraceae</taxon>
        <taxon>Luteibacter</taxon>
    </lineage>
</organism>
<evidence type="ECO:0000256" key="1">
    <source>
        <dbReference type="SAM" id="SignalP"/>
    </source>
</evidence>
<feature type="chain" id="PRO_5030846067" evidence="1">
    <location>
        <begin position="22"/>
        <end position="302"/>
    </location>
</feature>
<dbReference type="PROSITE" id="PS51257">
    <property type="entry name" value="PROKAR_LIPOPROTEIN"/>
    <property type="match status" value="1"/>
</dbReference>
<dbReference type="Proteomes" id="UP000490980">
    <property type="component" value="Unassembled WGS sequence"/>
</dbReference>
<name>A0A7X5ZJU9_9GAMM</name>
<dbReference type="EMBL" id="JAARLZ010000010">
    <property type="protein sequence ID" value="NII08106.1"/>
    <property type="molecule type" value="Genomic_DNA"/>
</dbReference>
<proteinExistence type="predicted"/>
<evidence type="ECO:0000313" key="3">
    <source>
        <dbReference type="Proteomes" id="UP000490980"/>
    </source>
</evidence>
<keyword evidence="1" id="KW-0732">Signal</keyword>
<accession>A0A7X5ZJU9</accession>